<feature type="compositionally biased region" description="Basic and acidic residues" evidence="1">
    <location>
        <begin position="277"/>
        <end position="286"/>
    </location>
</feature>
<gene>
    <name evidence="2" type="ORF">Taro_052131</name>
</gene>
<evidence type="ECO:0000313" key="3">
    <source>
        <dbReference type="Proteomes" id="UP000652761"/>
    </source>
</evidence>
<protein>
    <submittedName>
        <fullName evidence="2">Uncharacterized protein</fullName>
    </submittedName>
</protein>
<evidence type="ECO:0000313" key="2">
    <source>
        <dbReference type="EMBL" id="MQM19130.1"/>
    </source>
</evidence>
<reference evidence="2" key="1">
    <citation type="submission" date="2017-07" db="EMBL/GenBank/DDBJ databases">
        <title>Taro Niue Genome Assembly and Annotation.</title>
        <authorList>
            <person name="Atibalentja N."/>
            <person name="Keating K."/>
            <person name="Fields C.J."/>
        </authorList>
    </citation>
    <scope>NUCLEOTIDE SEQUENCE</scope>
    <source>
        <strain evidence="2">Niue_2</strain>
        <tissue evidence="2">Leaf</tissue>
    </source>
</reference>
<feature type="region of interest" description="Disordered" evidence="1">
    <location>
        <begin position="228"/>
        <end position="298"/>
    </location>
</feature>
<name>A0A843XIX3_COLES</name>
<dbReference type="Proteomes" id="UP000652761">
    <property type="component" value="Unassembled WGS sequence"/>
</dbReference>
<accession>A0A843XIX3</accession>
<comment type="caution">
    <text evidence="2">The sequence shown here is derived from an EMBL/GenBank/DDBJ whole genome shotgun (WGS) entry which is preliminary data.</text>
</comment>
<feature type="compositionally biased region" description="Low complexity" evidence="1">
    <location>
        <begin position="263"/>
        <end position="276"/>
    </location>
</feature>
<sequence>MILSFSLHLGIQMQQYTSMVASNVLVRVSLHLLLLEYQVSDTCIIDAACLGDATTFPVSEISVFEALVLRWSNPARAGDAFIPFGERRRRPFLREGSNGFVLRVEVGTLDPLTLSMLLFPSSTSCFLCGLGRGSVRTPWSRLRPGSRIRRRWMRLTLTSGSVSIASVPCPGRVLSVCVYYPCGGHDEQSYGVSDHVYFPYRASCSFNSALSLVGETSQQRQGACRAEEMGRRSQARQLVEQQDESAMPAQRQVKEEVSTDESVAQPQGAAATAAVKPKVEQTERQQRSGTRSTRAGRCRTTVTEDRTALLESFLHLRPSMFHGEYDPGKAESWTHELECILETMECTEEDQVRLAVYQLKGTTHEWWTVQR</sequence>
<proteinExistence type="predicted"/>
<dbReference type="EMBL" id="NMUH01008687">
    <property type="protein sequence ID" value="MQM19130.1"/>
    <property type="molecule type" value="Genomic_DNA"/>
</dbReference>
<keyword evidence="3" id="KW-1185">Reference proteome</keyword>
<dbReference type="AlphaFoldDB" id="A0A843XIX3"/>
<organism evidence="2 3">
    <name type="scientific">Colocasia esculenta</name>
    <name type="common">Wild taro</name>
    <name type="synonym">Arum esculentum</name>
    <dbReference type="NCBI Taxonomy" id="4460"/>
    <lineage>
        <taxon>Eukaryota</taxon>
        <taxon>Viridiplantae</taxon>
        <taxon>Streptophyta</taxon>
        <taxon>Embryophyta</taxon>
        <taxon>Tracheophyta</taxon>
        <taxon>Spermatophyta</taxon>
        <taxon>Magnoliopsida</taxon>
        <taxon>Liliopsida</taxon>
        <taxon>Araceae</taxon>
        <taxon>Aroideae</taxon>
        <taxon>Colocasieae</taxon>
        <taxon>Colocasia</taxon>
    </lineage>
</organism>
<evidence type="ECO:0000256" key="1">
    <source>
        <dbReference type="SAM" id="MobiDB-lite"/>
    </source>
</evidence>